<feature type="chain" id="PRO_5045143773" evidence="2">
    <location>
        <begin position="29"/>
        <end position="313"/>
    </location>
</feature>
<dbReference type="Pfam" id="PF00753">
    <property type="entry name" value="Lactamase_B"/>
    <property type="match status" value="1"/>
</dbReference>
<evidence type="ECO:0000313" key="5">
    <source>
        <dbReference type="Proteomes" id="UP001597337"/>
    </source>
</evidence>
<evidence type="ECO:0000313" key="4">
    <source>
        <dbReference type="EMBL" id="MFD2113894.1"/>
    </source>
</evidence>
<gene>
    <name evidence="4" type="ORF">ACFSJC_18760</name>
</gene>
<reference evidence="5" key="1">
    <citation type="journal article" date="2019" name="Int. J. Syst. Evol. Microbiol.">
        <title>The Global Catalogue of Microorganisms (GCM) 10K type strain sequencing project: providing services to taxonomists for standard genome sequencing and annotation.</title>
        <authorList>
            <consortium name="The Broad Institute Genomics Platform"/>
            <consortium name="The Broad Institute Genome Sequencing Center for Infectious Disease"/>
            <person name="Wu L."/>
            <person name="Ma J."/>
        </authorList>
    </citation>
    <scope>NUCLEOTIDE SEQUENCE [LARGE SCALE GENOMIC DNA]</scope>
    <source>
        <strain evidence="5">KACC 12597</strain>
    </source>
</reference>
<organism evidence="4 5">
    <name type="scientific">Thiorhodococcus fuscus</name>
    <dbReference type="NCBI Taxonomy" id="527200"/>
    <lineage>
        <taxon>Bacteria</taxon>
        <taxon>Pseudomonadati</taxon>
        <taxon>Pseudomonadota</taxon>
        <taxon>Gammaproteobacteria</taxon>
        <taxon>Chromatiales</taxon>
        <taxon>Chromatiaceae</taxon>
        <taxon>Thiorhodococcus</taxon>
    </lineage>
</organism>
<dbReference type="InterPro" id="IPR030829">
    <property type="entry name" value="SoxH-rel_PQQ_2"/>
</dbReference>
<protein>
    <submittedName>
        <fullName evidence="4">Quinoprotein relay system zinc metallohydrolase 2</fullName>
    </submittedName>
</protein>
<keyword evidence="2" id="KW-0732">Signal</keyword>
<name>A0ABW4YEC6_9GAMM</name>
<comment type="caution">
    <text evidence="4">The sequence shown here is derived from an EMBL/GenBank/DDBJ whole genome shotgun (WGS) entry which is preliminary data.</text>
</comment>
<accession>A0ABW4YEC6</accession>
<evidence type="ECO:0000259" key="3">
    <source>
        <dbReference type="SMART" id="SM00849"/>
    </source>
</evidence>
<dbReference type="InterPro" id="IPR001279">
    <property type="entry name" value="Metallo-B-lactamas"/>
</dbReference>
<dbReference type="RefSeq" id="WP_386028728.1">
    <property type="nucleotide sequence ID" value="NZ_JBHUHX010000059.1"/>
</dbReference>
<dbReference type="Gene3D" id="3.60.15.10">
    <property type="entry name" value="Ribonuclease Z/Hydroxyacylglutathione hydrolase-like"/>
    <property type="match status" value="1"/>
</dbReference>
<dbReference type="Proteomes" id="UP001597337">
    <property type="component" value="Unassembled WGS sequence"/>
</dbReference>
<evidence type="ECO:0000256" key="1">
    <source>
        <dbReference type="ARBA" id="ARBA00005250"/>
    </source>
</evidence>
<feature type="domain" description="Metallo-beta-lactamase" evidence="3">
    <location>
        <begin position="59"/>
        <end position="242"/>
    </location>
</feature>
<dbReference type="CDD" id="cd16282">
    <property type="entry name" value="metallo-hydrolase-like_MBL-fold"/>
    <property type="match status" value="1"/>
</dbReference>
<dbReference type="PANTHER" id="PTHR42951">
    <property type="entry name" value="METALLO-BETA-LACTAMASE DOMAIN-CONTAINING"/>
    <property type="match status" value="1"/>
</dbReference>
<dbReference type="InterPro" id="IPR036866">
    <property type="entry name" value="RibonucZ/Hydroxyglut_hydro"/>
</dbReference>
<dbReference type="EMBL" id="JBHUHX010000059">
    <property type="protein sequence ID" value="MFD2113894.1"/>
    <property type="molecule type" value="Genomic_DNA"/>
</dbReference>
<sequence length="313" mass="33967">MIPVQFRRANLAGLFATVAALWSAFALAVDPLPVSEIAPGVFSHAGVQEDASASNHGRIANLGFIVGTERVAVIDTGGSLEEGLALRAAVRRVTDLPIAYVILTHVHPDHILGAAAFEQDRPAFVGHANLPDAMARRGEGYLVRARDTLGPIAEGSRLVAPSRTVADRTELDLGGRVLELRAYPTAHTNADLTVYDRRTDTLWLSDLLFVERIPALDGSLLGWLSVCDALMAFPAQRVVPGHGPVPADWRAALAEQRRYLDALAQGVRRLIRARGTIEQAVVELGRENPGHWLLFDAYQGRNVTAAFVELEWE</sequence>
<dbReference type="NCBIfam" id="TIGR04559">
    <property type="entry name" value="SoxH_rel_PQQ_2"/>
    <property type="match status" value="1"/>
</dbReference>
<keyword evidence="5" id="KW-1185">Reference proteome</keyword>
<proteinExistence type="inferred from homology"/>
<evidence type="ECO:0000256" key="2">
    <source>
        <dbReference type="SAM" id="SignalP"/>
    </source>
</evidence>
<dbReference type="SUPFAM" id="SSF56281">
    <property type="entry name" value="Metallo-hydrolase/oxidoreductase"/>
    <property type="match status" value="1"/>
</dbReference>
<dbReference type="InterPro" id="IPR050855">
    <property type="entry name" value="NDM-1-like"/>
</dbReference>
<comment type="similarity">
    <text evidence="1">Belongs to the metallo-beta-lactamase superfamily. Class-B beta-lactamase family.</text>
</comment>
<dbReference type="SMART" id="SM00849">
    <property type="entry name" value="Lactamase_B"/>
    <property type="match status" value="1"/>
</dbReference>
<feature type="signal peptide" evidence="2">
    <location>
        <begin position="1"/>
        <end position="28"/>
    </location>
</feature>
<dbReference type="PANTHER" id="PTHR42951:SF4">
    <property type="entry name" value="ACYL-COENZYME A THIOESTERASE MBLAC2"/>
    <property type="match status" value="1"/>
</dbReference>